<dbReference type="OrthoDB" id="5953088at2"/>
<evidence type="ECO:0000313" key="2">
    <source>
        <dbReference type="EMBL" id="AFC87002.1"/>
    </source>
</evidence>
<reference evidence="2" key="1">
    <citation type="submission" date="2012-02" db="EMBL/GenBank/DDBJ databases">
        <title>The complete genome of Frateuria aurantia DSM 6220.</title>
        <authorList>
            <consortium name="US DOE Joint Genome Institute (JGI-PGF)"/>
            <person name="Lucas S."/>
            <person name="Copeland A."/>
            <person name="Lapidus A."/>
            <person name="Glavina del Rio T."/>
            <person name="Dalin E."/>
            <person name="Tice H."/>
            <person name="Bruce D."/>
            <person name="Goodwin L."/>
            <person name="Pitluck S."/>
            <person name="Peters L."/>
            <person name="Ovchinnikova G."/>
            <person name="Teshima H."/>
            <person name="Kyrpides N."/>
            <person name="Mavromatis K."/>
            <person name="Ivanova N."/>
            <person name="Brettin T."/>
            <person name="Detter J.C."/>
            <person name="Han C."/>
            <person name="Larimer F."/>
            <person name="Land M."/>
            <person name="Hauser L."/>
            <person name="Markowitz V."/>
            <person name="Cheng J.-F."/>
            <person name="Hugenholtz P."/>
            <person name="Woyke T."/>
            <person name="Wu D."/>
            <person name="Brambilla E."/>
            <person name="Klenk H.-P."/>
            <person name="Eisen J.A."/>
        </authorList>
    </citation>
    <scope>NUCLEOTIDE SEQUENCE</scope>
    <source>
        <strain evidence="2">DSM 6220</strain>
    </source>
</reference>
<protein>
    <submittedName>
        <fullName evidence="2">Uncharacterized protein</fullName>
    </submittedName>
</protein>
<dbReference type="RefSeq" id="WP_014404005.1">
    <property type="nucleotide sequence ID" value="NC_017033.1"/>
</dbReference>
<feature type="transmembrane region" description="Helical" evidence="1">
    <location>
        <begin position="55"/>
        <end position="75"/>
    </location>
</feature>
<dbReference type="eggNOG" id="ENOG502ZDEM">
    <property type="taxonomic scope" value="Bacteria"/>
</dbReference>
<dbReference type="STRING" id="767434.Fraau_2659"/>
<evidence type="ECO:0000313" key="3">
    <source>
        <dbReference type="Proteomes" id="UP000005234"/>
    </source>
</evidence>
<organism evidence="2 3">
    <name type="scientific">Frateuria aurantia (strain ATCC 33424 / DSM 6220 / KCTC 2777 / LMG 1558 / NBRC 3245 / NCIMB 13370)</name>
    <name type="common">Acetobacter aurantius</name>
    <dbReference type="NCBI Taxonomy" id="767434"/>
    <lineage>
        <taxon>Bacteria</taxon>
        <taxon>Pseudomonadati</taxon>
        <taxon>Pseudomonadota</taxon>
        <taxon>Gammaproteobacteria</taxon>
        <taxon>Lysobacterales</taxon>
        <taxon>Rhodanobacteraceae</taxon>
        <taxon>Frateuria</taxon>
    </lineage>
</organism>
<proteinExistence type="predicted"/>
<sequence length="129" mass="14429">MPFINQTWMAYGVLGGLESGLMAVPVGLLVYLLFHRIGRSLRWPSGISIGWSWPLGMLLAGGQDLWNIFFFQFAPMGSYQLLQTRLNAVHDVDSLYMRVLFDMLGVALGIAAAWFVIRLFTTRSSDPDA</sequence>
<keyword evidence="1" id="KW-0472">Membrane</keyword>
<accession>H8KYX2</accession>
<keyword evidence="3" id="KW-1185">Reference proteome</keyword>
<dbReference type="EMBL" id="CP003350">
    <property type="protein sequence ID" value="AFC87002.1"/>
    <property type="molecule type" value="Genomic_DNA"/>
</dbReference>
<keyword evidence="1" id="KW-0812">Transmembrane</keyword>
<feature type="transmembrane region" description="Helical" evidence="1">
    <location>
        <begin position="12"/>
        <end position="34"/>
    </location>
</feature>
<dbReference type="HOGENOM" id="CLU_159214_0_0_6"/>
<dbReference type="KEGG" id="fau:Fraau_2659"/>
<keyword evidence="1" id="KW-1133">Transmembrane helix</keyword>
<evidence type="ECO:0000256" key="1">
    <source>
        <dbReference type="SAM" id="Phobius"/>
    </source>
</evidence>
<dbReference type="Proteomes" id="UP000005234">
    <property type="component" value="Chromosome"/>
</dbReference>
<name>H8KYX2_FRAAD</name>
<gene>
    <name evidence="2" type="ordered locus">Fraau_2659</name>
</gene>
<dbReference type="AlphaFoldDB" id="H8KYX2"/>
<feature type="transmembrane region" description="Helical" evidence="1">
    <location>
        <begin position="95"/>
        <end position="117"/>
    </location>
</feature>